<evidence type="ECO:0000256" key="7">
    <source>
        <dbReference type="ARBA" id="ARBA00022840"/>
    </source>
</evidence>
<dbReference type="Gene3D" id="1.10.3170.10">
    <property type="entry name" value="Recbcd, chain B, domain 2"/>
    <property type="match status" value="1"/>
</dbReference>
<reference evidence="19" key="1">
    <citation type="submission" date="2018-11" db="EMBL/GenBank/DDBJ databases">
        <title>Proposal to divide the Flavobacteriaceae and reorganize its genera based on Amino Acid Identity values calculated from whole genome sequences.</title>
        <authorList>
            <person name="Nicholson A.C."/>
            <person name="Gulvik C.A."/>
            <person name="Whitney A.M."/>
            <person name="Humrighouse B.W."/>
            <person name="Bell M."/>
            <person name="Holmes B."/>
            <person name="Steigerwalt A."/>
            <person name="Villarma A."/>
            <person name="Sheth M."/>
            <person name="Batra D."/>
            <person name="Pryor J."/>
            <person name="Bernardet J.-F."/>
            <person name="Hugo C."/>
            <person name="Kampfer P."/>
            <person name="Newman J."/>
            <person name="Mcquiston J.R."/>
        </authorList>
    </citation>
    <scope>NUCLEOTIDE SEQUENCE [LARGE SCALE GENOMIC DNA]</scope>
    <source>
        <strain evidence="19">H3056</strain>
    </source>
</reference>
<dbReference type="PROSITE" id="PS51198">
    <property type="entry name" value="UVRD_HELICASE_ATP_BIND"/>
    <property type="match status" value="1"/>
</dbReference>
<evidence type="ECO:0000256" key="15">
    <source>
        <dbReference type="SAM" id="Coils"/>
    </source>
</evidence>
<evidence type="ECO:0000256" key="12">
    <source>
        <dbReference type="ARBA" id="ARBA00034808"/>
    </source>
</evidence>
<keyword evidence="3" id="KW-0227">DNA damage</keyword>
<evidence type="ECO:0000256" key="14">
    <source>
        <dbReference type="PROSITE-ProRule" id="PRU00560"/>
    </source>
</evidence>
<dbReference type="InterPro" id="IPR014017">
    <property type="entry name" value="DNA_helicase_UvrD-like_C"/>
</dbReference>
<keyword evidence="4 14" id="KW-0378">Hydrolase</keyword>
<organism evidence="18 19">
    <name type="scientific">Kaistella daneshvariae</name>
    <dbReference type="NCBI Taxonomy" id="2487074"/>
    <lineage>
        <taxon>Bacteria</taxon>
        <taxon>Pseudomonadati</taxon>
        <taxon>Bacteroidota</taxon>
        <taxon>Flavobacteriia</taxon>
        <taxon>Flavobacteriales</taxon>
        <taxon>Weeksellaceae</taxon>
        <taxon>Chryseobacterium group</taxon>
        <taxon>Kaistella</taxon>
    </lineage>
</organism>
<evidence type="ECO:0000256" key="5">
    <source>
        <dbReference type="ARBA" id="ARBA00022806"/>
    </source>
</evidence>
<evidence type="ECO:0000256" key="11">
    <source>
        <dbReference type="ARBA" id="ARBA00034617"/>
    </source>
</evidence>
<name>A0A3N0WWD8_9FLAO</name>
<dbReference type="RefSeq" id="WP_123265881.1">
    <property type="nucleotide sequence ID" value="NZ_RJUG01000003.1"/>
</dbReference>
<protein>
    <recommendedName>
        <fullName evidence="12">DNA 3'-5' helicase</fullName>
        <ecNumber evidence="12">5.6.2.4</ecNumber>
    </recommendedName>
</protein>
<keyword evidence="1" id="KW-0540">Nuclease</keyword>
<dbReference type="GO" id="GO:0003677">
    <property type="term" value="F:DNA binding"/>
    <property type="evidence" value="ECO:0007669"/>
    <property type="project" value="UniProtKB-KW"/>
</dbReference>
<dbReference type="GO" id="GO:0004527">
    <property type="term" value="F:exonuclease activity"/>
    <property type="evidence" value="ECO:0007669"/>
    <property type="project" value="UniProtKB-KW"/>
</dbReference>
<evidence type="ECO:0000256" key="10">
    <source>
        <dbReference type="ARBA" id="ARBA00023235"/>
    </source>
</evidence>
<keyword evidence="9" id="KW-0234">DNA repair</keyword>
<keyword evidence="8" id="KW-0238">DNA-binding</keyword>
<dbReference type="EC" id="5.6.2.4" evidence="12"/>
<dbReference type="PANTHER" id="PTHR11070">
    <property type="entry name" value="UVRD / RECB / PCRA DNA HELICASE FAMILY MEMBER"/>
    <property type="match status" value="1"/>
</dbReference>
<dbReference type="InterPro" id="IPR027417">
    <property type="entry name" value="P-loop_NTPase"/>
</dbReference>
<feature type="domain" description="UvrD-like helicase ATP-binding" evidence="16">
    <location>
        <begin position="1"/>
        <end position="471"/>
    </location>
</feature>
<evidence type="ECO:0000256" key="8">
    <source>
        <dbReference type="ARBA" id="ARBA00023125"/>
    </source>
</evidence>
<keyword evidence="5 14" id="KW-0347">Helicase</keyword>
<dbReference type="AlphaFoldDB" id="A0A3N0WWD8"/>
<dbReference type="Proteomes" id="UP000270224">
    <property type="component" value="Unassembled WGS sequence"/>
</dbReference>
<reference evidence="19" key="2">
    <citation type="submission" date="2018-11" db="EMBL/GenBank/DDBJ databases">
        <title>Proposal to divide the Flavobacteriaceae and reorganize its genera based on Amino Acid Identity values calculated from whole genome sequences.</title>
        <authorList>
            <person name="Nicholson A.C."/>
            <person name="Gulvik C.A."/>
            <person name="Whitney A.M."/>
            <person name="Humrighouse B.W."/>
            <person name="Bell M."/>
            <person name="Holmens B."/>
            <person name="Steigerwalt A."/>
            <person name="Villarma A."/>
            <person name="Sheth M."/>
            <person name="Batra D."/>
            <person name="Pryor J."/>
            <person name="Bernardet J.-F."/>
            <person name="Hugo C."/>
            <person name="Kampfer P."/>
            <person name="Newman J."/>
            <person name="Mcquiston J.R."/>
        </authorList>
    </citation>
    <scope>NUCLEOTIDE SEQUENCE [LARGE SCALE GENOMIC DNA]</scope>
    <source>
        <strain evidence="19">H3056</strain>
    </source>
</reference>
<evidence type="ECO:0000256" key="1">
    <source>
        <dbReference type="ARBA" id="ARBA00022722"/>
    </source>
</evidence>
<evidence type="ECO:0000259" key="16">
    <source>
        <dbReference type="PROSITE" id="PS51198"/>
    </source>
</evidence>
<sequence length="1051" mass="121856">MNPDYKVIYASAGSGKTYALVQNLLAICLKYPAQAEKIQNILALTFTNKAANEMKHRIISWLKDFSAENYADNEDLKNIQLKLEKDGFKITLDDLHLRSKKMLDYVLHHYSTLNIGTIDKFNAKLVRSFSQELGLAQNFALEINAEPFLIEAVDKMLEDIGQENNISHAFMDFVNYSLDNNDRLNLNQTLYKSAKEYVQDKHYFQLKQNKDFDWDLYEKSKKKLRENIRELRQESEEIAQNALNLLREKDLEIEDFASGANGIGGFFQKYLRNKAPKVYPTLEAEEKCVQSILKGASGKGKHKQAEILEILDFLLFERQKIIANHVQIEKKTKILEALLPLKVNKDIQDKLAEIELENDLVLLSKFNIMIHENLREEPTAFIYEKIGTKFSHYFFDEFQDTSFLQWQNLIPLRDHANSQENMSFTLVGDPKQSIYRFRGGDSQLMLDIINNSDNSVPAATVENLEYNYRSAKNIVDFNNQLYQYMSQFTEPEHQNIFGPGSQQIAKSSVEGRVRINMLENTGNKATDYEAVSELMKNDIQMCLDQGFRFSDITILCRGNFDIFSYSQHLGNLKVTYNGEEVFIKTISESGLTLNLSVTLLALTEFLRWHENPKNLQFAVKMLYYLNVLGRIKIEDFTLEMTEILAVGKKEKIEQFISEKFNLNLSADGLLQLNLYNFIEHFLKEFSVEGKETDFLFNYLEMLYAYSQNAGSTLKEFLKFWDEEAQKTTIQASENVDAVQIMTIHKSKGLEFPVVLLPMRNKAPSKKSSYWFDTNTEEKLSSVNVKLFSEDLVIYDEEISAFNAKNSYQQKIDDFCLQYVATTRAAEQLFLYVEKGGKNSNYLEIFDFLKDEIPRNEMLEELTSFDFYPVSETTLRKHKTAKKEQFITQPISFRNKEEKNPNAIKIATPSKNYQNRIEKVRTGIFTHEILAKINSENDVEKTLEAYLLEGTITSEEKAEIAERIYKIIKNPDYVRYFLPEQVVINEKDIMLSAEGKSKIYRPDRLISTKNGFIIIDFKTGDVQEKHQKQIDEYRAVLEILGHQVDETAIIYV</sequence>
<dbReference type="EMBL" id="RJUG01000003">
    <property type="protein sequence ID" value="ROI09303.1"/>
    <property type="molecule type" value="Genomic_DNA"/>
</dbReference>
<dbReference type="GO" id="GO:0005829">
    <property type="term" value="C:cytosol"/>
    <property type="evidence" value="ECO:0007669"/>
    <property type="project" value="TreeGrafter"/>
</dbReference>
<dbReference type="InterPro" id="IPR011604">
    <property type="entry name" value="PDDEXK-like_dom_sf"/>
</dbReference>
<comment type="catalytic activity">
    <reaction evidence="11">
        <text>Couples ATP hydrolysis with the unwinding of duplex DNA by translocating in the 3'-5' direction.</text>
        <dbReference type="EC" id="5.6.2.4"/>
    </reaction>
</comment>
<comment type="caution">
    <text evidence="18">The sequence shown here is derived from an EMBL/GenBank/DDBJ whole genome shotgun (WGS) entry which is preliminary data.</text>
</comment>
<dbReference type="OrthoDB" id="9810135at2"/>
<evidence type="ECO:0000256" key="9">
    <source>
        <dbReference type="ARBA" id="ARBA00023204"/>
    </source>
</evidence>
<keyword evidence="10" id="KW-0413">Isomerase</keyword>
<dbReference type="InterPro" id="IPR000212">
    <property type="entry name" value="DNA_helicase_UvrD/REP"/>
</dbReference>
<proteinExistence type="predicted"/>
<dbReference type="Pfam" id="PF00580">
    <property type="entry name" value="UvrD-helicase"/>
    <property type="match status" value="1"/>
</dbReference>
<evidence type="ECO:0000256" key="6">
    <source>
        <dbReference type="ARBA" id="ARBA00022839"/>
    </source>
</evidence>
<dbReference type="InterPro" id="IPR014016">
    <property type="entry name" value="UvrD-like_ATP-bd"/>
</dbReference>
<evidence type="ECO:0000313" key="19">
    <source>
        <dbReference type="Proteomes" id="UP000270224"/>
    </source>
</evidence>
<dbReference type="Gene3D" id="3.90.320.10">
    <property type="match status" value="1"/>
</dbReference>
<comment type="catalytic activity">
    <reaction evidence="13">
        <text>ATP + H2O = ADP + phosphate + H(+)</text>
        <dbReference type="Rhea" id="RHEA:13065"/>
        <dbReference type="ChEBI" id="CHEBI:15377"/>
        <dbReference type="ChEBI" id="CHEBI:15378"/>
        <dbReference type="ChEBI" id="CHEBI:30616"/>
        <dbReference type="ChEBI" id="CHEBI:43474"/>
        <dbReference type="ChEBI" id="CHEBI:456216"/>
        <dbReference type="EC" id="5.6.2.4"/>
    </reaction>
</comment>
<feature type="binding site" evidence="14">
    <location>
        <begin position="10"/>
        <end position="17"/>
    </location>
    <ligand>
        <name>ATP</name>
        <dbReference type="ChEBI" id="CHEBI:30616"/>
    </ligand>
</feature>
<accession>A0A3N0WWD8</accession>
<evidence type="ECO:0000256" key="2">
    <source>
        <dbReference type="ARBA" id="ARBA00022741"/>
    </source>
</evidence>
<evidence type="ECO:0000313" key="18">
    <source>
        <dbReference type="EMBL" id="ROI09303.1"/>
    </source>
</evidence>
<keyword evidence="7 14" id="KW-0067">ATP-binding</keyword>
<evidence type="ECO:0000256" key="4">
    <source>
        <dbReference type="ARBA" id="ARBA00022801"/>
    </source>
</evidence>
<keyword evidence="15" id="KW-0175">Coiled coil</keyword>
<evidence type="ECO:0000259" key="17">
    <source>
        <dbReference type="PROSITE" id="PS51217"/>
    </source>
</evidence>
<dbReference type="PROSITE" id="PS51217">
    <property type="entry name" value="UVRD_HELICASE_CTER"/>
    <property type="match status" value="1"/>
</dbReference>
<dbReference type="GO" id="GO:0043138">
    <property type="term" value="F:3'-5' DNA helicase activity"/>
    <property type="evidence" value="ECO:0007669"/>
    <property type="project" value="UniProtKB-EC"/>
</dbReference>
<evidence type="ECO:0000256" key="3">
    <source>
        <dbReference type="ARBA" id="ARBA00022763"/>
    </source>
</evidence>
<dbReference type="SUPFAM" id="SSF52540">
    <property type="entry name" value="P-loop containing nucleoside triphosphate hydrolases"/>
    <property type="match status" value="1"/>
</dbReference>
<dbReference type="Pfam" id="PF13361">
    <property type="entry name" value="UvrD_C"/>
    <property type="match status" value="2"/>
</dbReference>
<gene>
    <name evidence="18" type="ORF">EGI11_07825</name>
</gene>
<feature type="coiled-coil region" evidence="15">
    <location>
        <begin position="214"/>
        <end position="248"/>
    </location>
</feature>
<feature type="domain" description="UvrD-like helicase C-terminal" evidence="17">
    <location>
        <begin position="472"/>
        <end position="748"/>
    </location>
</feature>
<keyword evidence="2 14" id="KW-0547">Nucleotide-binding</keyword>
<dbReference type="GO" id="GO:0005524">
    <property type="term" value="F:ATP binding"/>
    <property type="evidence" value="ECO:0007669"/>
    <property type="project" value="UniProtKB-UniRule"/>
</dbReference>
<evidence type="ECO:0000256" key="13">
    <source>
        <dbReference type="ARBA" id="ARBA00048988"/>
    </source>
</evidence>
<dbReference type="Gene3D" id="3.40.50.300">
    <property type="entry name" value="P-loop containing nucleotide triphosphate hydrolases"/>
    <property type="match status" value="3"/>
</dbReference>
<dbReference type="PANTHER" id="PTHR11070:SF67">
    <property type="entry name" value="DNA 3'-5' HELICASE"/>
    <property type="match status" value="1"/>
</dbReference>
<dbReference type="GO" id="GO:0000725">
    <property type="term" value="P:recombinational repair"/>
    <property type="evidence" value="ECO:0007669"/>
    <property type="project" value="TreeGrafter"/>
</dbReference>
<dbReference type="GO" id="GO:0016887">
    <property type="term" value="F:ATP hydrolysis activity"/>
    <property type="evidence" value="ECO:0007669"/>
    <property type="project" value="RHEA"/>
</dbReference>
<keyword evidence="6" id="KW-0269">Exonuclease</keyword>